<comment type="subcellular location">
    <subcellularLocation>
        <location evidence="1">Cell membrane</location>
        <topology evidence="1">Single-pass membrane protein</topology>
    </subcellularLocation>
</comment>
<dbReference type="GO" id="GO:0005886">
    <property type="term" value="C:plasma membrane"/>
    <property type="evidence" value="ECO:0007669"/>
    <property type="project" value="UniProtKB-SubCell"/>
</dbReference>
<feature type="region of interest" description="Disordered" evidence="6">
    <location>
        <begin position="66"/>
        <end position="88"/>
    </location>
</feature>
<dbReference type="RefSeq" id="WP_073456459.1">
    <property type="nucleotide sequence ID" value="NZ_CALGVN010000013.1"/>
</dbReference>
<dbReference type="Pfam" id="PF04024">
    <property type="entry name" value="PspC"/>
    <property type="match status" value="1"/>
</dbReference>
<evidence type="ECO:0000256" key="5">
    <source>
        <dbReference type="ARBA" id="ARBA00023136"/>
    </source>
</evidence>
<evidence type="ECO:0000259" key="8">
    <source>
        <dbReference type="Pfam" id="PF04024"/>
    </source>
</evidence>
<feature type="domain" description="Phage shock protein PspC N-terminal" evidence="8">
    <location>
        <begin position="8"/>
        <end position="65"/>
    </location>
</feature>
<evidence type="ECO:0000256" key="7">
    <source>
        <dbReference type="SAM" id="Phobius"/>
    </source>
</evidence>
<evidence type="ECO:0000256" key="6">
    <source>
        <dbReference type="SAM" id="MobiDB-lite"/>
    </source>
</evidence>
<gene>
    <name evidence="9" type="ORF">SAMN05443637_105133</name>
</gene>
<feature type="compositionally biased region" description="Low complexity" evidence="6">
    <location>
        <begin position="71"/>
        <end position="88"/>
    </location>
</feature>
<evidence type="ECO:0000313" key="10">
    <source>
        <dbReference type="Proteomes" id="UP000184363"/>
    </source>
</evidence>
<keyword evidence="3 7" id="KW-0812">Transmembrane</keyword>
<dbReference type="Proteomes" id="UP000184363">
    <property type="component" value="Unassembled WGS sequence"/>
</dbReference>
<dbReference type="InterPro" id="IPR007168">
    <property type="entry name" value="Phageshock_PspC_N"/>
</dbReference>
<keyword evidence="10" id="KW-1185">Reference proteome</keyword>
<evidence type="ECO:0000313" key="9">
    <source>
        <dbReference type="EMBL" id="SHK35360.1"/>
    </source>
</evidence>
<sequence>MENLNQFRIRRSNTDKMLGGVCGGLAQSLGVDTALLRIAFVVLTVLGAGVAAVLYVAIWALAPVEDPKPAEPATSAETATDAPTPTTL</sequence>
<keyword evidence="2" id="KW-1003">Cell membrane</keyword>
<dbReference type="PANTHER" id="PTHR33885:SF3">
    <property type="entry name" value="PHAGE SHOCK PROTEIN C"/>
    <property type="match status" value="1"/>
</dbReference>
<accession>A0A1M6RSG5</accession>
<evidence type="ECO:0000256" key="2">
    <source>
        <dbReference type="ARBA" id="ARBA00022475"/>
    </source>
</evidence>
<protein>
    <submittedName>
        <fullName evidence="9">Phage shock protein C (PspC) family protein</fullName>
    </submittedName>
</protein>
<keyword evidence="4 7" id="KW-1133">Transmembrane helix</keyword>
<dbReference type="EMBL" id="FRAP01000005">
    <property type="protein sequence ID" value="SHK35360.1"/>
    <property type="molecule type" value="Genomic_DNA"/>
</dbReference>
<dbReference type="AlphaFoldDB" id="A0A1M6RSG5"/>
<reference evidence="9 10" key="1">
    <citation type="submission" date="2016-11" db="EMBL/GenBank/DDBJ databases">
        <authorList>
            <person name="Jaros S."/>
            <person name="Januszkiewicz K."/>
            <person name="Wedrychowicz H."/>
        </authorList>
    </citation>
    <scope>NUCLEOTIDE SEQUENCE [LARGE SCALE GENOMIC DNA]</scope>
    <source>
        <strain evidence="9 10">DSM 43832</strain>
    </source>
</reference>
<evidence type="ECO:0000256" key="3">
    <source>
        <dbReference type="ARBA" id="ARBA00022692"/>
    </source>
</evidence>
<keyword evidence="5 7" id="KW-0472">Membrane</keyword>
<name>A0A1M6RSG5_PSETH</name>
<evidence type="ECO:0000256" key="4">
    <source>
        <dbReference type="ARBA" id="ARBA00022989"/>
    </source>
</evidence>
<evidence type="ECO:0000256" key="1">
    <source>
        <dbReference type="ARBA" id="ARBA00004162"/>
    </source>
</evidence>
<dbReference type="PANTHER" id="PTHR33885">
    <property type="entry name" value="PHAGE SHOCK PROTEIN C"/>
    <property type="match status" value="1"/>
</dbReference>
<proteinExistence type="predicted"/>
<dbReference type="STRING" id="1848.SAMN05443637_105133"/>
<dbReference type="InterPro" id="IPR052027">
    <property type="entry name" value="PspC"/>
</dbReference>
<organism evidence="9 10">
    <name type="scientific">Pseudonocardia thermophila</name>
    <dbReference type="NCBI Taxonomy" id="1848"/>
    <lineage>
        <taxon>Bacteria</taxon>
        <taxon>Bacillati</taxon>
        <taxon>Actinomycetota</taxon>
        <taxon>Actinomycetes</taxon>
        <taxon>Pseudonocardiales</taxon>
        <taxon>Pseudonocardiaceae</taxon>
        <taxon>Pseudonocardia</taxon>
    </lineage>
</organism>
<feature type="transmembrane region" description="Helical" evidence="7">
    <location>
        <begin position="38"/>
        <end position="62"/>
    </location>
</feature>